<dbReference type="AlphaFoldDB" id="A0A8T0D886"/>
<proteinExistence type="predicted"/>
<keyword evidence="2" id="KW-1185">Reference proteome</keyword>
<dbReference type="Proteomes" id="UP000699462">
    <property type="component" value="Unassembled WGS sequence"/>
</dbReference>
<evidence type="ECO:0000313" key="1">
    <source>
        <dbReference type="EMBL" id="KAF8562978.1"/>
    </source>
</evidence>
<evidence type="ECO:0000313" key="2">
    <source>
        <dbReference type="Proteomes" id="UP000699462"/>
    </source>
</evidence>
<dbReference type="EMBL" id="JTDF01015369">
    <property type="protein sequence ID" value="KAF8562978.1"/>
    <property type="molecule type" value="Genomic_DNA"/>
</dbReference>
<comment type="caution">
    <text evidence="1">The sequence shown here is derived from an EMBL/GenBank/DDBJ whole genome shotgun (WGS) entry which is preliminary data.</text>
</comment>
<name>A0A8T0D886_9TREM</name>
<organism evidence="1 2">
    <name type="scientific">Paragonimus westermani</name>
    <dbReference type="NCBI Taxonomy" id="34504"/>
    <lineage>
        <taxon>Eukaryota</taxon>
        <taxon>Metazoa</taxon>
        <taxon>Spiralia</taxon>
        <taxon>Lophotrochozoa</taxon>
        <taxon>Platyhelminthes</taxon>
        <taxon>Trematoda</taxon>
        <taxon>Digenea</taxon>
        <taxon>Plagiorchiida</taxon>
        <taxon>Troglotremata</taxon>
        <taxon>Troglotrematidae</taxon>
        <taxon>Paragonimus</taxon>
    </lineage>
</organism>
<protein>
    <submittedName>
        <fullName evidence="1">Uncharacterized protein</fullName>
    </submittedName>
</protein>
<gene>
    <name evidence="1" type="ORF">P879_07872</name>
</gene>
<dbReference type="OrthoDB" id="256303at2759"/>
<accession>A0A8T0D886</accession>
<reference evidence="1 2" key="1">
    <citation type="submission" date="2019-07" db="EMBL/GenBank/DDBJ databases">
        <title>Annotation for the trematode Paragonimus westermani.</title>
        <authorList>
            <person name="Choi Y.-J."/>
        </authorList>
    </citation>
    <scope>NUCLEOTIDE SEQUENCE [LARGE SCALE GENOMIC DNA]</scope>
    <source>
        <strain evidence="1">180907_Pwestermani</strain>
    </source>
</reference>
<sequence length="126" mass="13664">MFKFVPPPATRSQTVYARLSLAWPLISICGPFKRNPDGSCSSQVLVWKLPALKNLINGCESQAVYDPLPTSISSGQYCWSKFSSDAGSTNMAIPTGLLLITASSLGRVEVWDLEIGRLIEVIDSDA</sequence>